<sequence length="154" mass="17084">MAEDKILINGQIHDWTDVRIFLGGEEYTGITSINWSSRKDKALQYAVGSAPHGIGYGHRSYSVDFTMTLENAMKFEKAANEAGKDALDYAPFSITIDYADKTTNGDGLIGQDWELMKDIRLIDVDVTDISESLDEGTQKVVRRYTAVAGKIVVK</sequence>
<organism evidence="1 2">
    <name type="scientific">candidate division WOR-3 bacterium</name>
    <dbReference type="NCBI Taxonomy" id="2052148"/>
    <lineage>
        <taxon>Bacteria</taxon>
        <taxon>Bacteria division WOR-3</taxon>
    </lineage>
</organism>
<protein>
    <submittedName>
        <fullName evidence="1">Uncharacterized protein</fullName>
    </submittedName>
</protein>
<dbReference type="AlphaFoldDB" id="A0A9D5QCD3"/>
<proteinExistence type="predicted"/>
<evidence type="ECO:0000313" key="2">
    <source>
        <dbReference type="Proteomes" id="UP000630660"/>
    </source>
</evidence>
<evidence type="ECO:0000313" key="1">
    <source>
        <dbReference type="EMBL" id="MBD3364558.1"/>
    </source>
</evidence>
<reference evidence="1" key="1">
    <citation type="submission" date="2019-11" db="EMBL/GenBank/DDBJ databases">
        <title>Microbial mats filling the niche in hypersaline microbial mats.</title>
        <authorList>
            <person name="Wong H.L."/>
            <person name="Macleod F.I."/>
            <person name="White R.A. III"/>
            <person name="Burns B.P."/>
        </authorList>
    </citation>
    <scope>NUCLEOTIDE SEQUENCE</scope>
    <source>
        <strain evidence="1">Bin_327</strain>
    </source>
</reference>
<name>A0A9D5QCD3_UNCW3</name>
<comment type="caution">
    <text evidence="1">The sequence shown here is derived from an EMBL/GenBank/DDBJ whole genome shotgun (WGS) entry which is preliminary data.</text>
</comment>
<dbReference type="Proteomes" id="UP000630660">
    <property type="component" value="Unassembled WGS sequence"/>
</dbReference>
<dbReference type="EMBL" id="WJKJ01000162">
    <property type="protein sequence ID" value="MBD3364558.1"/>
    <property type="molecule type" value="Genomic_DNA"/>
</dbReference>
<accession>A0A9D5QCD3</accession>
<gene>
    <name evidence="1" type="ORF">GF359_05025</name>
</gene>